<evidence type="ECO:0000313" key="3">
    <source>
        <dbReference type="EMBL" id="KAL2099550.1"/>
    </source>
</evidence>
<feature type="domain" description="SWIM-type" evidence="2">
    <location>
        <begin position="106"/>
        <end position="142"/>
    </location>
</feature>
<keyword evidence="1" id="KW-0862">Zinc</keyword>
<keyword evidence="1" id="KW-0863">Zinc-finger</keyword>
<evidence type="ECO:0000259" key="2">
    <source>
        <dbReference type="PROSITE" id="PS50966"/>
    </source>
</evidence>
<accession>A0ABD1KK32</accession>
<dbReference type="GO" id="GO:0006281">
    <property type="term" value="P:DNA repair"/>
    <property type="evidence" value="ECO:0007669"/>
    <property type="project" value="UniProtKB-ARBA"/>
</dbReference>
<protein>
    <recommendedName>
        <fullName evidence="2">SWIM-type domain-containing protein</fullName>
    </recommendedName>
</protein>
<dbReference type="PANTHER" id="PTHR47526:SF3">
    <property type="entry name" value="PHD-TYPE DOMAIN-CONTAINING PROTEIN"/>
    <property type="match status" value="1"/>
</dbReference>
<dbReference type="CDD" id="cd22343">
    <property type="entry name" value="PDDEXK_lambda_exonuclease-like"/>
    <property type="match status" value="1"/>
</dbReference>
<organism evidence="3 4">
    <name type="scientific">Coilia grayii</name>
    <name type="common">Gray's grenadier anchovy</name>
    <dbReference type="NCBI Taxonomy" id="363190"/>
    <lineage>
        <taxon>Eukaryota</taxon>
        <taxon>Metazoa</taxon>
        <taxon>Chordata</taxon>
        <taxon>Craniata</taxon>
        <taxon>Vertebrata</taxon>
        <taxon>Euteleostomi</taxon>
        <taxon>Actinopterygii</taxon>
        <taxon>Neopterygii</taxon>
        <taxon>Teleostei</taxon>
        <taxon>Clupei</taxon>
        <taxon>Clupeiformes</taxon>
        <taxon>Clupeoidei</taxon>
        <taxon>Engraulidae</taxon>
        <taxon>Coilinae</taxon>
        <taxon>Coilia</taxon>
    </lineage>
</organism>
<dbReference type="SUPFAM" id="SSF52980">
    <property type="entry name" value="Restriction endonuclease-like"/>
    <property type="match status" value="1"/>
</dbReference>
<reference evidence="3 4" key="1">
    <citation type="submission" date="2024-09" db="EMBL/GenBank/DDBJ databases">
        <title>A chromosome-level genome assembly of Gray's grenadier anchovy, Coilia grayii.</title>
        <authorList>
            <person name="Fu Z."/>
        </authorList>
    </citation>
    <scope>NUCLEOTIDE SEQUENCE [LARGE SCALE GENOMIC DNA]</scope>
    <source>
        <strain evidence="3">G4</strain>
        <tissue evidence="3">Muscle</tissue>
    </source>
</reference>
<dbReference type="InterPro" id="IPR011335">
    <property type="entry name" value="Restrct_endonuc-II-like"/>
</dbReference>
<gene>
    <name evidence="3" type="ORF">ACEWY4_003944</name>
</gene>
<evidence type="ECO:0000256" key="1">
    <source>
        <dbReference type="PROSITE-ProRule" id="PRU00325"/>
    </source>
</evidence>
<dbReference type="GO" id="GO:0008270">
    <property type="term" value="F:zinc ion binding"/>
    <property type="evidence" value="ECO:0007669"/>
    <property type="project" value="UniProtKB-KW"/>
</dbReference>
<dbReference type="InterPro" id="IPR011604">
    <property type="entry name" value="PDDEXK-like_dom_sf"/>
</dbReference>
<name>A0ABD1KK32_9TELE</name>
<dbReference type="InterPro" id="IPR019080">
    <property type="entry name" value="YqaJ_viral_recombinase"/>
</dbReference>
<evidence type="ECO:0000313" key="4">
    <source>
        <dbReference type="Proteomes" id="UP001591681"/>
    </source>
</evidence>
<dbReference type="PANTHER" id="PTHR47526">
    <property type="entry name" value="ATP-DEPENDENT DNA HELICASE"/>
    <property type="match status" value="1"/>
</dbReference>
<dbReference type="EMBL" id="JBHFQA010000004">
    <property type="protein sequence ID" value="KAL2099550.1"/>
    <property type="molecule type" value="Genomic_DNA"/>
</dbReference>
<keyword evidence="1" id="KW-0479">Metal-binding</keyword>
<dbReference type="InterPro" id="IPR007527">
    <property type="entry name" value="Znf_SWIM"/>
</dbReference>
<dbReference type="AlphaFoldDB" id="A0ABD1KK32"/>
<proteinExistence type="predicted"/>
<dbReference type="Proteomes" id="UP001591681">
    <property type="component" value="Unassembled WGS sequence"/>
</dbReference>
<comment type="caution">
    <text evidence="3">The sequence shown here is derived from an EMBL/GenBank/DDBJ whole genome shotgun (WGS) entry which is preliminary data.</text>
</comment>
<keyword evidence="4" id="KW-1185">Reference proteome</keyword>
<dbReference type="Pfam" id="PF09588">
    <property type="entry name" value="YqaJ"/>
    <property type="match status" value="1"/>
</dbReference>
<dbReference type="PROSITE" id="PS50966">
    <property type="entry name" value="ZF_SWIM"/>
    <property type="match status" value="1"/>
</dbReference>
<dbReference type="Gene3D" id="3.90.320.10">
    <property type="match status" value="1"/>
</dbReference>
<sequence>MDVNWVETAECIRGKDGKLLPHPKLITEWVDDMRRWPPVTYGDIFNYLVLSVGIDGFSMRNFKSTEAYQYLHSGKVGRVLLHKQDNLLFLKASVSPSQASCPSHSAWVLVTTEGVVETTGCSCIAGLGKSCSHAAAILWKVENAVSNGLTGVASTDEQRIWNTGTQRNLAPKLLVDIAFSHHKPTDAYQTPEVRPNLLPLPPTPIFHTHDELRNGLKHLNLPQSSLLFKCVNATVSQEPPQASAEVHAVHDGTSSCQRCGYFYETFVAFSPETAKTLEQLTREQTASHLWHDSRKVRITASTAKKVPVRANPLSFLQHHIHPRFHGNEATRHGVAGQVLAVQWLEECGFTVARSGTVLCPSEPWLSASPDGFLNTGELLEVKCPLLKENEDLEDALSRCDMKMVDGLPQLQPNGPRGFYTQVQLGLFCTRLRGCKLLVWSASKQILFDVPYDETFCVNTIARLRSFYFKHMLPYLADEYQEGRLLMCDRYMHLCK</sequence>